<keyword evidence="3" id="KW-1185">Reference proteome</keyword>
<feature type="region of interest" description="Disordered" evidence="1">
    <location>
        <begin position="50"/>
        <end position="72"/>
    </location>
</feature>
<sequence length="72" mass="8296">MCFVHKISSWRRLHHHFAQNQRSCDFYAIFGPLEPTASHLAKASNMLKYDEPEMSKGHPARNGRATEKLNSL</sequence>
<dbReference type="EMBL" id="JXYS01000036">
    <property type="protein sequence ID" value="KJF17545.1"/>
    <property type="molecule type" value="Genomic_DNA"/>
</dbReference>
<evidence type="ECO:0000313" key="2">
    <source>
        <dbReference type="EMBL" id="KJF17545.1"/>
    </source>
</evidence>
<gene>
    <name evidence="2" type="ORF">AXFE_16050</name>
</gene>
<protein>
    <submittedName>
        <fullName evidence="2">Uncharacterized protein</fullName>
    </submittedName>
</protein>
<dbReference type="AlphaFoldDB" id="A0A0D8HHS6"/>
<name>A0A0D8HHS6_9ACTN</name>
<evidence type="ECO:0000256" key="1">
    <source>
        <dbReference type="SAM" id="MobiDB-lite"/>
    </source>
</evidence>
<reference evidence="2 3" key="1">
    <citation type="submission" date="2015-01" db="EMBL/GenBank/DDBJ databases">
        <title>Draft genome of the acidophilic iron oxidizer Acidithrix ferrooxidans strain Py-F3.</title>
        <authorList>
            <person name="Poehlein A."/>
            <person name="Eisen S."/>
            <person name="Schloemann M."/>
            <person name="Johnson B.D."/>
            <person name="Daniel R."/>
            <person name="Muehling M."/>
        </authorList>
    </citation>
    <scope>NUCLEOTIDE SEQUENCE [LARGE SCALE GENOMIC DNA]</scope>
    <source>
        <strain evidence="2 3">Py-F3</strain>
    </source>
</reference>
<evidence type="ECO:0000313" key="3">
    <source>
        <dbReference type="Proteomes" id="UP000032360"/>
    </source>
</evidence>
<comment type="caution">
    <text evidence="2">The sequence shown here is derived from an EMBL/GenBank/DDBJ whole genome shotgun (WGS) entry which is preliminary data.</text>
</comment>
<proteinExistence type="predicted"/>
<organism evidence="2 3">
    <name type="scientific">Acidithrix ferrooxidans</name>
    <dbReference type="NCBI Taxonomy" id="1280514"/>
    <lineage>
        <taxon>Bacteria</taxon>
        <taxon>Bacillati</taxon>
        <taxon>Actinomycetota</taxon>
        <taxon>Acidimicrobiia</taxon>
        <taxon>Acidimicrobiales</taxon>
        <taxon>Acidimicrobiaceae</taxon>
        <taxon>Acidithrix</taxon>
    </lineage>
</organism>
<dbReference type="Proteomes" id="UP000032360">
    <property type="component" value="Unassembled WGS sequence"/>
</dbReference>
<accession>A0A0D8HHS6</accession>